<gene>
    <name evidence="3" type="ORF">BO80DRAFT_279275</name>
</gene>
<protein>
    <recommendedName>
        <fullName evidence="5">Secreted protein</fullName>
    </recommendedName>
</protein>
<organism evidence="3 4">
    <name type="scientific">Aspergillus ibericus CBS 121593</name>
    <dbReference type="NCBI Taxonomy" id="1448316"/>
    <lineage>
        <taxon>Eukaryota</taxon>
        <taxon>Fungi</taxon>
        <taxon>Dikarya</taxon>
        <taxon>Ascomycota</taxon>
        <taxon>Pezizomycotina</taxon>
        <taxon>Eurotiomycetes</taxon>
        <taxon>Eurotiomycetidae</taxon>
        <taxon>Eurotiales</taxon>
        <taxon>Aspergillaceae</taxon>
        <taxon>Aspergillus</taxon>
        <taxon>Aspergillus subgen. Circumdati</taxon>
    </lineage>
</organism>
<evidence type="ECO:0000256" key="2">
    <source>
        <dbReference type="SAM" id="SignalP"/>
    </source>
</evidence>
<feature type="compositionally biased region" description="Basic and acidic residues" evidence="1">
    <location>
        <begin position="75"/>
        <end position="86"/>
    </location>
</feature>
<dbReference type="Proteomes" id="UP000249402">
    <property type="component" value="Unassembled WGS sequence"/>
</dbReference>
<sequence>MIHLLSSFWTVLAIAQVSFGQHARLPDLSRPWTYCVAKAKAQNDSRREIPHTAETMFTGKPRCQRETQLSSRSPNHCERTVGDQRRKRDHDIMLQRPQPGRGALRYWFGTWPAQLYLPQAYREVPWHVTYSAARNDHYSGRL</sequence>
<keyword evidence="4" id="KW-1185">Reference proteome</keyword>
<feature type="chain" id="PRO_5017238455" description="Secreted protein" evidence="2">
    <location>
        <begin position="21"/>
        <end position="142"/>
    </location>
</feature>
<evidence type="ECO:0008006" key="5">
    <source>
        <dbReference type="Google" id="ProtNLM"/>
    </source>
</evidence>
<evidence type="ECO:0000313" key="4">
    <source>
        <dbReference type="Proteomes" id="UP000249402"/>
    </source>
</evidence>
<dbReference type="VEuPathDB" id="FungiDB:BO80DRAFT_279275"/>
<keyword evidence="2" id="KW-0732">Signal</keyword>
<dbReference type="GeneID" id="37219778"/>
<evidence type="ECO:0000313" key="3">
    <source>
        <dbReference type="EMBL" id="RAK95110.1"/>
    </source>
</evidence>
<reference evidence="3 4" key="1">
    <citation type="submission" date="2018-02" db="EMBL/GenBank/DDBJ databases">
        <title>The genomes of Aspergillus section Nigri reveals drivers in fungal speciation.</title>
        <authorList>
            <consortium name="DOE Joint Genome Institute"/>
            <person name="Vesth T.C."/>
            <person name="Nybo J."/>
            <person name="Theobald S."/>
            <person name="Brandl J."/>
            <person name="Frisvad J.C."/>
            <person name="Nielsen K.F."/>
            <person name="Lyhne E.K."/>
            <person name="Kogle M.E."/>
            <person name="Kuo A."/>
            <person name="Riley R."/>
            <person name="Clum A."/>
            <person name="Nolan M."/>
            <person name="Lipzen A."/>
            <person name="Salamov A."/>
            <person name="Henrissat B."/>
            <person name="Wiebenga A."/>
            <person name="De vries R.P."/>
            <person name="Grigoriev I.V."/>
            <person name="Mortensen U.H."/>
            <person name="Andersen M.R."/>
            <person name="Baker S.E."/>
        </authorList>
    </citation>
    <scope>NUCLEOTIDE SEQUENCE [LARGE SCALE GENOMIC DNA]</scope>
    <source>
        <strain evidence="3 4">CBS 121593</strain>
    </source>
</reference>
<feature type="signal peptide" evidence="2">
    <location>
        <begin position="1"/>
        <end position="20"/>
    </location>
</feature>
<feature type="region of interest" description="Disordered" evidence="1">
    <location>
        <begin position="66"/>
        <end position="86"/>
    </location>
</feature>
<accession>A0A395GI60</accession>
<dbReference type="RefSeq" id="XP_025569438.1">
    <property type="nucleotide sequence ID" value="XM_025714913.1"/>
</dbReference>
<proteinExistence type="predicted"/>
<name>A0A395GI60_9EURO</name>
<evidence type="ECO:0000256" key="1">
    <source>
        <dbReference type="SAM" id="MobiDB-lite"/>
    </source>
</evidence>
<dbReference type="AlphaFoldDB" id="A0A395GI60"/>
<dbReference type="EMBL" id="KZ824503">
    <property type="protein sequence ID" value="RAK95110.1"/>
    <property type="molecule type" value="Genomic_DNA"/>
</dbReference>